<dbReference type="PANTHER" id="PTHR24171">
    <property type="entry name" value="ANKYRIN REPEAT DOMAIN-CONTAINING PROTEIN 39-RELATED"/>
    <property type="match status" value="1"/>
</dbReference>
<dbReference type="SMART" id="SM00248">
    <property type="entry name" value="ANK"/>
    <property type="match status" value="2"/>
</dbReference>
<gene>
    <name evidence="4" type="ORF">B840_09435</name>
</gene>
<protein>
    <submittedName>
        <fullName evidence="4">Ankyrin domain protein</fullName>
    </submittedName>
</protein>
<dbReference type="Gene3D" id="1.25.40.20">
    <property type="entry name" value="Ankyrin repeat-containing domain"/>
    <property type="match status" value="1"/>
</dbReference>
<feature type="repeat" description="ANK" evidence="3">
    <location>
        <begin position="42"/>
        <end position="74"/>
    </location>
</feature>
<evidence type="ECO:0000313" key="4">
    <source>
        <dbReference type="EMBL" id="AJK69478.1"/>
    </source>
</evidence>
<evidence type="ECO:0000256" key="2">
    <source>
        <dbReference type="ARBA" id="ARBA00023043"/>
    </source>
</evidence>
<keyword evidence="2 3" id="KW-0040">ANK repeat</keyword>
<dbReference type="Proteomes" id="UP000031928">
    <property type="component" value="Chromosome"/>
</dbReference>
<keyword evidence="5" id="KW-1185">Reference proteome</keyword>
<dbReference type="PROSITE" id="PS50297">
    <property type="entry name" value="ANK_REP_REGION"/>
    <property type="match status" value="1"/>
</dbReference>
<accession>A0A0B6TNI9</accession>
<keyword evidence="1" id="KW-0677">Repeat</keyword>
<evidence type="ECO:0000256" key="1">
    <source>
        <dbReference type="ARBA" id="ARBA00022737"/>
    </source>
</evidence>
<dbReference type="InterPro" id="IPR002110">
    <property type="entry name" value="Ankyrin_rpt"/>
</dbReference>
<dbReference type="RefSeq" id="WP_042621909.1">
    <property type="nucleotide sequence ID" value="NZ_CP007790.1"/>
</dbReference>
<evidence type="ECO:0000313" key="5">
    <source>
        <dbReference type="Proteomes" id="UP000031928"/>
    </source>
</evidence>
<dbReference type="PROSITE" id="PS50088">
    <property type="entry name" value="ANK_REPEAT"/>
    <property type="match status" value="1"/>
</dbReference>
<dbReference type="SUPFAM" id="SSF48403">
    <property type="entry name" value="Ankyrin repeat"/>
    <property type="match status" value="1"/>
</dbReference>
<dbReference type="InterPro" id="IPR036770">
    <property type="entry name" value="Ankyrin_rpt-contain_sf"/>
</dbReference>
<dbReference type="OrthoDB" id="306540at2"/>
<dbReference type="EMBL" id="CP007790">
    <property type="protein sequence ID" value="AJK69478.1"/>
    <property type="molecule type" value="Genomic_DNA"/>
</dbReference>
<dbReference type="HOGENOM" id="CLU_000134_34_2_11"/>
<organism evidence="4 5">
    <name type="scientific">Corynebacterium marinum DSM 44953</name>
    <dbReference type="NCBI Taxonomy" id="1224162"/>
    <lineage>
        <taxon>Bacteria</taxon>
        <taxon>Bacillati</taxon>
        <taxon>Actinomycetota</taxon>
        <taxon>Actinomycetes</taxon>
        <taxon>Mycobacteriales</taxon>
        <taxon>Corynebacteriaceae</taxon>
        <taxon>Corynebacterium</taxon>
    </lineage>
</organism>
<dbReference type="AlphaFoldDB" id="A0A0B6TNI9"/>
<sequence length="129" mass="13888">MTEIPDDVRELATRLFDMARNGDEALLEYIDQGVNPDLTNQDGNSLLMLAAYSGHENLVGALAQRGADVDKQNDRRQTPLAGAVFKKYGAVVEKLVDAGADPHAGAPSALETARYFQLDDMLARLGAEG</sequence>
<proteinExistence type="predicted"/>
<reference evidence="4 5" key="1">
    <citation type="submission" date="2014-05" db="EMBL/GenBank/DDBJ databases">
        <title>Complete genome sequence of Corynebacterium marinum DSM 44953.</title>
        <authorList>
            <person name="Schaffert L."/>
            <person name="Albersmeier A."/>
            <person name="Kalinowski J."/>
            <person name="Ruckert C."/>
        </authorList>
    </citation>
    <scope>NUCLEOTIDE SEQUENCE [LARGE SCALE GENOMIC DNA]</scope>
    <source>
        <strain evidence="4 5">DSM 44953</strain>
    </source>
</reference>
<dbReference type="KEGG" id="cmq:B840_09435"/>
<dbReference type="Pfam" id="PF12796">
    <property type="entry name" value="Ank_2"/>
    <property type="match status" value="1"/>
</dbReference>
<dbReference type="STRING" id="1224162.B840_09435"/>
<evidence type="ECO:0000256" key="3">
    <source>
        <dbReference type="PROSITE-ProRule" id="PRU00023"/>
    </source>
</evidence>
<name>A0A0B6TNI9_9CORY</name>